<evidence type="ECO:0000256" key="2">
    <source>
        <dbReference type="ARBA" id="ARBA00007749"/>
    </source>
</evidence>
<keyword evidence="4" id="KW-0378">Hydrolase</keyword>
<dbReference type="PANTHER" id="PTHR42978">
    <property type="entry name" value="QUORUM-QUENCHING LACTONASE YTNP-RELATED-RELATED"/>
    <property type="match status" value="1"/>
</dbReference>
<dbReference type="SUPFAM" id="SSF56281">
    <property type="entry name" value="Metallo-hydrolase/oxidoreductase"/>
    <property type="match status" value="1"/>
</dbReference>
<gene>
    <name evidence="7" type="ORF">NWE54_16630</name>
</gene>
<evidence type="ECO:0000313" key="7">
    <source>
        <dbReference type="EMBL" id="UZF85448.1"/>
    </source>
</evidence>
<dbReference type="GO" id="GO:0016787">
    <property type="term" value="F:hydrolase activity"/>
    <property type="evidence" value="ECO:0007669"/>
    <property type="project" value="UniProtKB-KW"/>
</dbReference>
<dbReference type="PANTHER" id="PTHR42978:SF7">
    <property type="entry name" value="METALLO-HYDROLASE RV2300C-RELATED"/>
    <property type="match status" value="1"/>
</dbReference>
<accession>A0A9E7ZIG2</accession>
<dbReference type="EMBL" id="CP102774">
    <property type="protein sequence ID" value="UZF85448.1"/>
    <property type="molecule type" value="Genomic_DNA"/>
</dbReference>
<dbReference type="CDD" id="cd07729">
    <property type="entry name" value="AHL_lactonase_MBL-fold"/>
    <property type="match status" value="1"/>
</dbReference>
<dbReference type="Gene3D" id="3.60.15.10">
    <property type="entry name" value="Ribonuclease Z/Hydroxyacylglutathione hydrolase-like"/>
    <property type="match status" value="1"/>
</dbReference>
<dbReference type="Pfam" id="PF00753">
    <property type="entry name" value="Lactamase_B"/>
    <property type="match status" value="1"/>
</dbReference>
<organism evidence="7">
    <name type="scientific">Bosea sp. NBC_00436</name>
    <dbReference type="NCBI Taxonomy" id="2969620"/>
    <lineage>
        <taxon>Bacteria</taxon>
        <taxon>Pseudomonadati</taxon>
        <taxon>Pseudomonadota</taxon>
        <taxon>Alphaproteobacteria</taxon>
        <taxon>Hyphomicrobiales</taxon>
        <taxon>Boseaceae</taxon>
        <taxon>Bosea</taxon>
    </lineage>
</organism>
<evidence type="ECO:0000256" key="5">
    <source>
        <dbReference type="ARBA" id="ARBA00022833"/>
    </source>
</evidence>
<sequence>MNDDIYEIFALKYAHSDRRSSENFIGGDEHDVPMPLAYYTWVIRNGRRTFVVDTGFDERSAAKRKRDLLRPVGEGLKTIGVDPDAVSDVIITHMHYDHAGNDDLFPRARFHLQDCEMNYATGRCMCHHQLNHPYDVDNVVAMVRRVYAGRVAFHDGITELAPGITLHRVGGHARGLQVVRVKTARGHVVLTSDAAHFYAHLDRRKVFPTVDSVADVHEGYDTVLRLATSRDHVIPGHDPAVLDLYPSADPRLSGWVARLDPEPSKSNC</sequence>
<evidence type="ECO:0000256" key="1">
    <source>
        <dbReference type="ARBA" id="ARBA00001947"/>
    </source>
</evidence>
<protein>
    <submittedName>
        <fullName evidence="7">N-acyl homoserine lactonase family protein</fullName>
    </submittedName>
</protein>
<dbReference type="GO" id="GO:0046872">
    <property type="term" value="F:metal ion binding"/>
    <property type="evidence" value="ECO:0007669"/>
    <property type="project" value="UniProtKB-KW"/>
</dbReference>
<comment type="similarity">
    <text evidence="2">Belongs to the metallo-beta-lactamase superfamily.</text>
</comment>
<keyword evidence="5" id="KW-0862">Zinc</keyword>
<proteinExistence type="inferred from homology"/>
<comment type="cofactor">
    <cofactor evidence="1">
        <name>Zn(2+)</name>
        <dbReference type="ChEBI" id="CHEBI:29105"/>
    </cofactor>
</comment>
<dbReference type="AlphaFoldDB" id="A0A9E7ZIG2"/>
<dbReference type="SMART" id="SM00849">
    <property type="entry name" value="Lactamase_B"/>
    <property type="match status" value="1"/>
</dbReference>
<dbReference type="InterPro" id="IPR036866">
    <property type="entry name" value="RibonucZ/Hydroxyglut_hydro"/>
</dbReference>
<evidence type="ECO:0000256" key="3">
    <source>
        <dbReference type="ARBA" id="ARBA00022723"/>
    </source>
</evidence>
<dbReference type="InterPro" id="IPR001279">
    <property type="entry name" value="Metallo-B-lactamas"/>
</dbReference>
<dbReference type="InterPro" id="IPR051013">
    <property type="entry name" value="MBL_superfamily_lactonases"/>
</dbReference>
<reference evidence="7" key="1">
    <citation type="submission" date="2022-08" db="EMBL/GenBank/DDBJ databases">
        <title>Complete Genome Sequences of 2 Bosea sp. soil isolates.</title>
        <authorList>
            <person name="Alvarez Arevalo M."/>
            <person name="Sterndorff E.B."/>
            <person name="Faurdal D."/>
            <person name="Joergensen T.S."/>
            <person name="Weber T."/>
        </authorList>
    </citation>
    <scope>NUCLEOTIDE SEQUENCE</scope>
    <source>
        <strain evidence="7">NBC_00436</strain>
    </source>
</reference>
<keyword evidence="3" id="KW-0479">Metal-binding</keyword>
<name>A0A9E7ZIG2_9HYPH</name>
<evidence type="ECO:0000259" key="6">
    <source>
        <dbReference type="SMART" id="SM00849"/>
    </source>
</evidence>
<evidence type="ECO:0000256" key="4">
    <source>
        <dbReference type="ARBA" id="ARBA00022801"/>
    </source>
</evidence>
<feature type="domain" description="Metallo-beta-lactamase" evidence="6">
    <location>
        <begin position="37"/>
        <end position="237"/>
    </location>
</feature>